<dbReference type="Gene3D" id="3.20.20.80">
    <property type="entry name" value="Glycosidases"/>
    <property type="match status" value="4"/>
</dbReference>
<dbReference type="InterPro" id="IPR048458">
    <property type="entry name" value="MalQ_N"/>
</dbReference>
<keyword evidence="12" id="KW-0413">Isomerase</keyword>
<proteinExistence type="inferred from homology"/>
<evidence type="ECO:0000259" key="11">
    <source>
        <dbReference type="SMART" id="SM00642"/>
    </source>
</evidence>
<dbReference type="PANTHER" id="PTHR32438">
    <property type="entry name" value="4-ALPHA-GLUCANOTRANSFERASE DPE1, CHLOROPLASTIC/AMYLOPLASTIC"/>
    <property type="match status" value="1"/>
</dbReference>
<keyword evidence="7 10" id="KW-0119">Carbohydrate metabolism</keyword>
<dbReference type="InterPro" id="IPR012767">
    <property type="entry name" value="Trehalose_TreY"/>
</dbReference>
<dbReference type="EMBL" id="JAELXT010000009">
    <property type="protein sequence ID" value="MBJ6125951.1"/>
    <property type="molecule type" value="Genomic_DNA"/>
</dbReference>
<dbReference type="Proteomes" id="UP000620670">
    <property type="component" value="Unassembled WGS sequence"/>
</dbReference>
<feature type="domain" description="Glycosyl hydrolase family 13 catalytic" evidence="11">
    <location>
        <begin position="707"/>
        <end position="1483"/>
    </location>
</feature>
<dbReference type="InterPro" id="IPR006047">
    <property type="entry name" value="GH13_cat_dom"/>
</dbReference>
<evidence type="ECO:0000313" key="13">
    <source>
        <dbReference type="Proteomes" id="UP000620670"/>
    </source>
</evidence>
<sequence>MSKLNALMERMAALVGISPDYTDAFGKRVQTSSKTREALLAALGLDVTSAKGAQESLERLERLKEGPVPAVIPVEAGTPAKIRLRAPAGATGWRLTEEGGATHEGRLTKSSRTLDLPPLPMGYHRLGLGTQEATIIAAPDRCWEPEALKGDARLWGLTAQVYSLRSERDLGIGDYSDVALTAEGVGRFGGAFLGLSPVHALFAADRSKISPYSPSSRLFLEPLYVDPTAVEGFAESGAQRLLEASDVQQRLAKLRAASLIDYAEAWAIKRPILDALWSWFQASGDHAAFDAFRQEGGEALEAHATFEALSEHLRAQGLHWSGEWPEAFRSVHSDEVRRFRSQEAERVAFHAWLQWLADRQLGQAASRAHAAGLPIGLYRDLAVGSDGGGSEIWSTPERYAPNLSIGAPPDPLGPQGQDWGLPPFNPLTLEEQGLAAFRDLVTANMRHAGAIRIDHAFQIQRLFLIPSGAPASQGAYVDYPFEAMLAVLRIESHRAGCLVIAEDLGTAPEGFSDAIMDSGVLSYRVLPFERDGSAFKKPDQYPRSALAVITTHDLPTLAGWWRGLDVDLRQTLGVFDPKTSDRERAARKEDKVQFAQALAAQGLLPSPQVPEEPPLEATIRYLARTSSVLTAVQIEDASGELNQPNLPGMDVGHPNWRRRLSNTVEEIAAPGSLLAKLAVVLAEEGRDVRGRRNTLAAPPPRATYRLQFHKDFTFDDAVKIVPFLAKLGISHVYSSPIQAAAPGSTHGYDIVDHSVINPELGGEEAFRRFSDTLNEQGLKLLLDIVPNHMGVGGQSNGWWLSVLEWGRLSPVAEAFDIDWNRPGADGKLIIPSLSGLYGEVLERGELQLKFDPEEGSFSVWHWEHRFPVCPTTYPAILDLALANLGNPAKAAPLRNLNGRLWSLGEQAERDDSTSLAEEAEGLKRELGEVIAAAPDLRKAIDKALGVINGTAGHPESFDALHRLLEAQAYRLSFWRVASSDINYRRFFDINTLAGIRVEIPHIFEESHELILRLVDEGRVHGLRIDHIDGLADPEGYAHALQEKVGPGFFVAVEKILEPGEELRKWPVAGTSGYDVLNVIDGVLVDTQSGEAFERIYREASGLQGSYEDLLRQAKVEITEKNFASELGVLVSDVKTIADASRITRDYTSFALRQALVEIIATIPVYRSYLRDGTPVDEDVRLIEESVEAAKTSSALPDRSVHDFIASALLGRAQAGDPDDVRRFRRRFQQLTGPVMAKSLEDTLFYRYGRLIALNEVGGDPGHFGLPPDVFHRLNEDRARNWPHAMIATATHDTKRGEDARARVLALSEMPDEWSKALELWREVASPHLSDVDGMPAPDVNDQVILLQALLGAWPLELLEKPDRRKLASFQERMEGYLTKALREAKRHTSWVDPNEAYEAAALGLLRAVLDPKSPFSERFGTLARRLSSLGMLNGLSRTVLKMTLPGVPDIYQGTEFWDFSLVDPDNRRPVDYAARIKALDQRQPLEALMRNWIDGRIKQQVTAALLRDRAQSPELYAEGNYRALETQGAHAHRLIGYVRRHGTDALAVVVPRLWAGLTEGSEPSVDAAIWGDTSVELTRGRWINVITGDEIGIDRNRVKVSDLMGEIPFAVLKRMPNR</sequence>
<gene>
    <name evidence="12" type="ORF">JAO75_11100</name>
</gene>
<keyword evidence="5 10" id="KW-0328">Glycosyltransferase</keyword>
<dbReference type="SUPFAM" id="SSF51445">
    <property type="entry name" value="(Trans)glycosidases"/>
    <property type="match status" value="2"/>
</dbReference>
<evidence type="ECO:0000256" key="7">
    <source>
        <dbReference type="ARBA" id="ARBA00023277"/>
    </source>
</evidence>
<keyword evidence="6 10" id="KW-0808">Transferase</keyword>
<evidence type="ECO:0000256" key="6">
    <source>
        <dbReference type="ARBA" id="ARBA00022679"/>
    </source>
</evidence>
<dbReference type="GO" id="GO:0047470">
    <property type="term" value="F:(1,4)-alpha-D-glucan 1-alpha-D-glucosylmutase activity"/>
    <property type="evidence" value="ECO:0007669"/>
    <property type="project" value="UniProtKB-EC"/>
</dbReference>
<evidence type="ECO:0000256" key="4">
    <source>
        <dbReference type="ARBA" id="ARBA00020295"/>
    </source>
</evidence>
<dbReference type="InterPro" id="IPR013797">
    <property type="entry name" value="Maltooligo_trehalose_synth_4"/>
</dbReference>
<organism evidence="12 13">
    <name type="scientific">Microvirga splendida</name>
    <dbReference type="NCBI Taxonomy" id="2795727"/>
    <lineage>
        <taxon>Bacteria</taxon>
        <taxon>Pseudomonadati</taxon>
        <taxon>Pseudomonadota</taxon>
        <taxon>Alphaproteobacteria</taxon>
        <taxon>Hyphomicrobiales</taxon>
        <taxon>Methylobacteriaceae</taxon>
        <taxon>Microvirga</taxon>
    </lineage>
</organism>
<evidence type="ECO:0000256" key="8">
    <source>
        <dbReference type="ARBA" id="ARBA00031423"/>
    </source>
</evidence>
<evidence type="ECO:0000313" key="12">
    <source>
        <dbReference type="EMBL" id="MBJ6125951.1"/>
    </source>
</evidence>
<dbReference type="CDD" id="cd11336">
    <property type="entry name" value="AmyAc_MTSase"/>
    <property type="match status" value="1"/>
</dbReference>
<evidence type="ECO:0000256" key="9">
    <source>
        <dbReference type="ARBA" id="ARBA00031501"/>
    </source>
</evidence>
<comment type="similarity">
    <text evidence="2 10">Belongs to the disproportionating enzyme family.</text>
</comment>
<evidence type="ECO:0000256" key="2">
    <source>
        <dbReference type="ARBA" id="ARBA00005684"/>
    </source>
</evidence>
<dbReference type="PANTHER" id="PTHR32438:SF5">
    <property type="entry name" value="4-ALPHA-GLUCANOTRANSFERASE DPE1, CHLOROPLASTIC_AMYLOPLASTIC"/>
    <property type="match status" value="1"/>
</dbReference>
<dbReference type="GO" id="GO:0004134">
    <property type="term" value="F:4-alpha-glucanotransferase activity"/>
    <property type="evidence" value="ECO:0007669"/>
    <property type="project" value="UniProtKB-EC"/>
</dbReference>
<evidence type="ECO:0000256" key="1">
    <source>
        <dbReference type="ARBA" id="ARBA00000439"/>
    </source>
</evidence>
<name>A0ABS0Y0W6_9HYPH</name>
<comment type="caution">
    <text evidence="12">The sequence shown here is derived from an EMBL/GenBank/DDBJ whole genome shotgun (WGS) entry which is preliminary data.</text>
</comment>
<evidence type="ECO:0000256" key="5">
    <source>
        <dbReference type="ARBA" id="ARBA00022676"/>
    </source>
</evidence>
<dbReference type="InterPro" id="IPR003385">
    <property type="entry name" value="Glyco_hydro_77"/>
</dbReference>
<accession>A0ABS0Y0W6</accession>
<dbReference type="Pfam" id="PF00128">
    <property type="entry name" value="Alpha-amylase"/>
    <property type="match status" value="1"/>
</dbReference>
<keyword evidence="13" id="KW-1185">Reference proteome</keyword>
<evidence type="ECO:0000256" key="3">
    <source>
        <dbReference type="ARBA" id="ARBA00012560"/>
    </source>
</evidence>
<dbReference type="SMART" id="SM00642">
    <property type="entry name" value="Aamy"/>
    <property type="match status" value="1"/>
</dbReference>
<protein>
    <recommendedName>
        <fullName evidence="4 10">4-alpha-glucanotransferase</fullName>
        <ecNumber evidence="3 10">2.4.1.25</ecNumber>
    </recommendedName>
    <alternativeName>
        <fullName evidence="8 10">Amylomaltase</fullName>
    </alternativeName>
    <alternativeName>
        <fullName evidence="9 10">Disproportionating enzyme</fullName>
    </alternativeName>
</protein>
<reference evidence="13" key="1">
    <citation type="submission" date="2020-12" db="EMBL/GenBank/DDBJ databases">
        <title>Hymenobacter sp.</title>
        <authorList>
            <person name="Kim M.K."/>
        </authorList>
    </citation>
    <scope>NUCLEOTIDE SEQUENCE [LARGE SCALE GENOMIC DNA]</scope>
    <source>
        <strain evidence="13">BT325</strain>
    </source>
</reference>
<dbReference type="EC" id="2.4.1.25" evidence="3 10"/>
<dbReference type="Gene3D" id="1.10.10.470">
    <property type="entry name" value="Maltooligosyl trehalose synthase, domain 4"/>
    <property type="match status" value="1"/>
</dbReference>
<dbReference type="Pfam" id="PF02446">
    <property type="entry name" value="Glyco_hydro_77"/>
    <property type="match status" value="1"/>
</dbReference>
<dbReference type="NCBIfam" id="TIGR00217">
    <property type="entry name" value="malQ"/>
    <property type="match status" value="1"/>
</dbReference>
<comment type="catalytic activity">
    <reaction evidence="1 10">
        <text>Transfers a segment of a (1-&gt;4)-alpha-D-glucan to a new position in an acceptor, which may be glucose or a (1-&gt;4)-alpha-D-glucan.</text>
        <dbReference type="EC" id="2.4.1.25"/>
    </reaction>
</comment>
<dbReference type="NCBIfam" id="NF011077">
    <property type="entry name" value="PRK14507.1"/>
    <property type="match status" value="1"/>
</dbReference>
<dbReference type="RefSeq" id="WP_199049191.1">
    <property type="nucleotide sequence ID" value="NZ_JAELXT010000009.1"/>
</dbReference>
<dbReference type="InterPro" id="IPR017853">
    <property type="entry name" value="GH"/>
</dbReference>
<dbReference type="Pfam" id="PF21226">
    <property type="entry name" value="MalQ_N"/>
    <property type="match status" value="1"/>
</dbReference>
<evidence type="ECO:0000256" key="10">
    <source>
        <dbReference type="RuleBase" id="RU361207"/>
    </source>
</evidence>
<dbReference type="NCBIfam" id="TIGR02401">
    <property type="entry name" value="trehalose_TreY"/>
    <property type="match status" value="1"/>
</dbReference>